<keyword evidence="7" id="KW-0342">GTP-binding</keyword>
<dbReference type="InterPro" id="IPR057263">
    <property type="entry name" value="COR-B"/>
</dbReference>
<organism evidence="11 12">
    <name type="scientific">Branchiostoma belcheri</name>
    <name type="common">Amphioxus</name>
    <dbReference type="NCBI Taxonomy" id="7741"/>
    <lineage>
        <taxon>Eukaryota</taxon>
        <taxon>Metazoa</taxon>
        <taxon>Chordata</taxon>
        <taxon>Cephalochordata</taxon>
        <taxon>Leptocardii</taxon>
        <taxon>Amphioxiformes</taxon>
        <taxon>Branchiostomatidae</taxon>
        <taxon>Branchiostoma</taxon>
    </lineage>
</organism>
<dbReference type="GO" id="GO:0016301">
    <property type="term" value="F:kinase activity"/>
    <property type="evidence" value="ECO:0007669"/>
    <property type="project" value="UniProtKB-KW"/>
</dbReference>
<accession>A0A6P5A655</accession>
<dbReference type="GO" id="GO:0005524">
    <property type="term" value="F:ATP binding"/>
    <property type="evidence" value="ECO:0007669"/>
    <property type="project" value="UniProtKB-KW"/>
</dbReference>
<evidence type="ECO:0000256" key="4">
    <source>
        <dbReference type="ARBA" id="ARBA00022741"/>
    </source>
</evidence>
<dbReference type="InterPro" id="IPR032171">
    <property type="entry name" value="COR-A"/>
</dbReference>
<dbReference type="Pfam" id="PF08477">
    <property type="entry name" value="Roc"/>
    <property type="match status" value="1"/>
</dbReference>
<evidence type="ECO:0000256" key="6">
    <source>
        <dbReference type="ARBA" id="ARBA00022840"/>
    </source>
</evidence>
<dbReference type="GeneID" id="109480863"/>
<keyword evidence="3" id="KW-0677">Repeat</keyword>
<comment type="catalytic activity">
    <reaction evidence="8">
        <text>L-threonyl-[protein] + ATP = O-phospho-L-threonyl-[protein] + ADP + H(+)</text>
        <dbReference type="Rhea" id="RHEA:46608"/>
        <dbReference type="Rhea" id="RHEA-COMP:11060"/>
        <dbReference type="Rhea" id="RHEA-COMP:11605"/>
        <dbReference type="ChEBI" id="CHEBI:15378"/>
        <dbReference type="ChEBI" id="CHEBI:30013"/>
        <dbReference type="ChEBI" id="CHEBI:30616"/>
        <dbReference type="ChEBI" id="CHEBI:61977"/>
        <dbReference type="ChEBI" id="CHEBI:456216"/>
        <dbReference type="EC" id="2.7.11.1"/>
    </reaction>
</comment>
<evidence type="ECO:0000256" key="8">
    <source>
        <dbReference type="ARBA" id="ARBA00047899"/>
    </source>
</evidence>
<dbReference type="AlphaFoldDB" id="A0A6P5A655"/>
<evidence type="ECO:0000256" key="7">
    <source>
        <dbReference type="ARBA" id="ARBA00023134"/>
    </source>
</evidence>
<dbReference type="PROSITE" id="PS51424">
    <property type="entry name" value="ROC"/>
    <property type="match status" value="1"/>
</dbReference>
<dbReference type="InterPro" id="IPR027417">
    <property type="entry name" value="P-loop_NTPase"/>
</dbReference>
<dbReference type="SUPFAM" id="SSF52540">
    <property type="entry name" value="P-loop containing nucleoside triphosphate hydrolases"/>
    <property type="match status" value="1"/>
</dbReference>
<dbReference type="PANTHER" id="PTHR12449:SF18">
    <property type="entry name" value="DEATH DOMAIN-CONTAINING PROTEIN"/>
    <property type="match status" value="1"/>
</dbReference>
<dbReference type="Pfam" id="PF16095">
    <property type="entry name" value="COR-A"/>
    <property type="match status" value="1"/>
</dbReference>
<dbReference type="OrthoDB" id="9988411at2759"/>
<dbReference type="InterPro" id="IPR020859">
    <property type="entry name" value="ROC"/>
</dbReference>
<keyword evidence="5" id="KW-0418">Kinase</keyword>
<evidence type="ECO:0000256" key="1">
    <source>
        <dbReference type="ARBA" id="ARBA00012513"/>
    </source>
</evidence>
<feature type="domain" description="Roc" evidence="10">
    <location>
        <begin position="5"/>
        <end position="196"/>
    </location>
</feature>
<dbReference type="RefSeq" id="XP_019638752.1">
    <property type="nucleotide sequence ID" value="XM_019783193.1"/>
</dbReference>
<keyword evidence="2" id="KW-0808">Transferase</keyword>
<gene>
    <name evidence="12" type="primary">LOC109480863</name>
</gene>
<dbReference type="KEGG" id="bbel:109480863"/>
<evidence type="ECO:0000256" key="5">
    <source>
        <dbReference type="ARBA" id="ARBA00022777"/>
    </source>
</evidence>
<dbReference type="EC" id="2.7.11.1" evidence="1"/>
<dbReference type="Pfam" id="PF25497">
    <property type="entry name" value="COR-B"/>
    <property type="match status" value="1"/>
</dbReference>
<evidence type="ECO:0000256" key="2">
    <source>
        <dbReference type="ARBA" id="ARBA00022679"/>
    </source>
</evidence>
<evidence type="ECO:0000313" key="12">
    <source>
        <dbReference type="RefSeq" id="XP_019638752.1"/>
    </source>
</evidence>
<protein>
    <recommendedName>
        <fullName evidence="1">non-specific serine/threonine protein kinase</fullName>
        <ecNumber evidence="1">2.7.11.1</ecNumber>
    </recommendedName>
</protein>
<dbReference type="InterPro" id="IPR039788">
    <property type="entry name" value="NOL4/NOL4L"/>
</dbReference>
<name>A0A6P5A655_BRABE</name>
<reference evidence="12" key="1">
    <citation type="submission" date="2025-08" db="UniProtKB">
        <authorList>
            <consortium name="RefSeq"/>
        </authorList>
    </citation>
    <scope>IDENTIFICATION</scope>
    <source>
        <tissue evidence="12">Gonad</tissue>
    </source>
</reference>
<evidence type="ECO:0000259" key="10">
    <source>
        <dbReference type="PROSITE" id="PS51424"/>
    </source>
</evidence>
<dbReference type="PANTHER" id="PTHR12449">
    <property type="entry name" value="DEATH DOMAIN-CONTAINING PROTEIN"/>
    <property type="match status" value="1"/>
</dbReference>
<dbReference type="Gene3D" id="3.40.50.300">
    <property type="entry name" value="P-loop containing nucleotide triphosphate hydrolases"/>
    <property type="match status" value="1"/>
</dbReference>
<dbReference type="Gene3D" id="3.30.70.1390">
    <property type="entry name" value="ROC domain from the Parkinson's disease-associated leucine-rich repeat kinase 2"/>
    <property type="match status" value="1"/>
</dbReference>
<evidence type="ECO:0000313" key="11">
    <source>
        <dbReference type="Proteomes" id="UP000515135"/>
    </source>
</evidence>
<dbReference type="Proteomes" id="UP000515135">
    <property type="component" value="Unplaced"/>
</dbReference>
<sequence>MKQSGGEKVDRFKLCFCGPQEAGKSTLVESLQTGSFTAFFRDRMTPEDQPHEPTPGVNVGTTNIPGVGQVSVWDFAGQSEYAVTHSMFMDAENTIFTVLYNIMDDLKKQKREVHWWLCFIKSCNTKCKPHVILVASHADQTNTGHQQASSILELMTSEFKDHLNISDEVFLLDCRKTRKTDMRRLKDLLTRLKTELLDHQRAIPKLCAEIIKCLPKWAKEKCRPKCPVLKWAEYKEAAAKEIDRFVDEDLLKTSSQYLAHLGEILFVPLQNADPIIVLKPNWLCTDVFGKVMAPENFPIQHLRTINDVVTKEEIQNVFKDVADVDLLTTLLQEFQLCHTYNEQEFIIPGLLTQTMPPENWQPTANTAKPVYFGKQVQCADTTDMFSSAFFPRVQTRLMKELKNRPLLWRDGAKCFDSNVESLIKLSPDGRVVNTCVRSEQGDKLSCRQMLEKIENIVINVLDEVSPGTATEERVLSARALREHREEIYSYSMDQVNKAKEEDGIVHHDILGFSEDVDDLLCGGGDDDEEEQGAVGYSHQDPRVYEMHNHIINAGDGAVINMYQGAAGQLEQLQLEGNVGQPQLEGGIGQLQLEGDVGQPQLEAN</sequence>
<evidence type="ECO:0000256" key="3">
    <source>
        <dbReference type="ARBA" id="ARBA00022737"/>
    </source>
</evidence>
<keyword evidence="6" id="KW-0067">ATP-binding</keyword>
<keyword evidence="11" id="KW-1185">Reference proteome</keyword>
<keyword evidence="4" id="KW-0547">Nucleotide-binding</keyword>
<evidence type="ECO:0000256" key="9">
    <source>
        <dbReference type="ARBA" id="ARBA00048679"/>
    </source>
</evidence>
<comment type="catalytic activity">
    <reaction evidence="9">
        <text>L-seryl-[protein] + ATP = O-phospho-L-seryl-[protein] + ADP + H(+)</text>
        <dbReference type="Rhea" id="RHEA:17989"/>
        <dbReference type="Rhea" id="RHEA-COMP:9863"/>
        <dbReference type="Rhea" id="RHEA-COMP:11604"/>
        <dbReference type="ChEBI" id="CHEBI:15378"/>
        <dbReference type="ChEBI" id="CHEBI:29999"/>
        <dbReference type="ChEBI" id="CHEBI:30616"/>
        <dbReference type="ChEBI" id="CHEBI:83421"/>
        <dbReference type="ChEBI" id="CHEBI:456216"/>
        <dbReference type="EC" id="2.7.11.1"/>
    </reaction>
</comment>
<proteinExistence type="predicted"/>